<dbReference type="RefSeq" id="WP_346225435.1">
    <property type="nucleotide sequence ID" value="NZ_JBDJAW010000006.1"/>
</dbReference>
<name>A0ABV0AJI2_9ACTN</name>
<feature type="signal peptide" evidence="1">
    <location>
        <begin position="1"/>
        <end position="27"/>
    </location>
</feature>
<dbReference type="PROSITE" id="PS51257">
    <property type="entry name" value="PROKAR_LIPOPROTEIN"/>
    <property type="match status" value="1"/>
</dbReference>
<comment type="caution">
    <text evidence="2">The sequence shown here is derived from an EMBL/GenBank/DDBJ whole genome shotgun (WGS) entry which is preliminary data.</text>
</comment>
<keyword evidence="3" id="KW-1185">Reference proteome</keyword>
<protein>
    <recommendedName>
        <fullName evidence="4">Enoyl reductase</fullName>
    </recommendedName>
</protein>
<evidence type="ECO:0008006" key="4">
    <source>
        <dbReference type="Google" id="ProtNLM"/>
    </source>
</evidence>
<accession>A0ABV0AJI2</accession>
<proteinExistence type="predicted"/>
<evidence type="ECO:0000313" key="3">
    <source>
        <dbReference type="Proteomes" id="UP001447516"/>
    </source>
</evidence>
<evidence type="ECO:0000313" key="2">
    <source>
        <dbReference type="EMBL" id="MEN3535379.1"/>
    </source>
</evidence>
<keyword evidence="1" id="KW-0732">Signal</keyword>
<reference evidence="2 3" key="1">
    <citation type="submission" date="2024-05" db="EMBL/GenBank/DDBJ databases">
        <title>Microbispora sp.ZYX-F-249.</title>
        <authorList>
            <person name="Xie H."/>
        </authorList>
    </citation>
    <scope>NUCLEOTIDE SEQUENCE [LARGE SCALE GENOMIC DNA]</scope>
    <source>
        <strain evidence="2 3">ZYX-F-249</strain>
    </source>
</reference>
<feature type="chain" id="PRO_5046002919" description="Enoyl reductase" evidence="1">
    <location>
        <begin position="28"/>
        <end position="324"/>
    </location>
</feature>
<organism evidence="2 3">
    <name type="scientific">Microbispora maris</name>
    <dbReference type="NCBI Taxonomy" id="3144104"/>
    <lineage>
        <taxon>Bacteria</taxon>
        <taxon>Bacillati</taxon>
        <taxon>Actinomycetota</taxon>
        <taxon>Actinomycetes</taxon>
        <taxon>Streptosporangiales</taxon>
        <taxon>Streptosporangiaceae</taxon>
        <taxon>Microbispora</taxon>
    </lineage>
</organism>
<dbReference type="Proteomes" id="UP001447516">
    <property type="component" value="Unassembled WGS sequence"/>
</dbReference>
<gene>
    <name evidence="2" type="ORF">AAH991_09745</name>
</gene>
<sequence length="324" mass="33742">MSSRTAIAVTSLLACGVLAVCAPPAAADDPDGTPHGEAFQNGNTAGVKLTNSKIGLSGNGLGGKSDGYRMPRPCWYEPNSSADDMRNLQAQQKKQAVEAGLDYDVDLDKFGDKIGEKGQWWGVAYDAGNPEGPSCAAGLEPLVWVPEGTTPAGGITLEQLMQIARAALTVPEPKIKLSPDVKSYVNLGTWVWLDGAEAAPRSVTATLPGVMSATVTATPDHLVIKSGTDADRAEVYDKGCGATGKPYVKGADKDGEGKPECGVVYLHSSVDQPGKVYTLTVTSVWNVVGNGNQGGQAVPFAYNPIQVSATRDVPVGEVQSIVKN</sequence>
<evidence type="ECO:0000256" key="1">
    <source>
        <dbReference type="SAM" id="SignalP"/>
    </source>
</evidence>
<dbReference type="EMBL" id="JBDJAW010000006">
    <property type="protein sequence ID" value="MEN3535379.1"/>
    <property type="molecule type" value="Genomic_DNA"/>
</dbReference>